<reference evidence="5 6" key="1">
    <citation type="submission" date="2016-10" db="EMBL/GenBank/DDBJ databases">
        <authorList>
            <person name="de Groot N.N."/>
        </authorList>
    </citation>
    <scope>NUCLEOTIDE SEQUENCE [LARGE SCALE GENOMIC DNA]</scope>
    <source>
        <strain evidence="5 6">DSM 1801</strain>
    </source>
</reference>
<organism evidence="5 6">
    <name type="scientific">[Clostridium] polysaccharolyticum</name>
    <dbReference type="NCBI Taxonomy" id="29364"/>
    <lineage>
        <taxon>Bacteria</taxon>
        <taxon>Bacillati</taxon>
        <taxon>Bacillota</taxon>
        <taxon>Clostridia</taxon>
        <taxon>Lachnospirales</taxon>
        <taxon>Lachnospiraceae</taxon>
    </lineage>
</organism>
<dbReference type="GO" id="GO:0009253">
    <property type="term" value="P:peptidoglycan catabolic process"/>
    <property type="evidence" value="ECO:0007669"/>
    <property type="project" value="InterPro"/>
</dbReference>
<evidence type="ECO:0000256" key="2">
    <source>
        <dbReference type="ARBA" id="ARBA00022801"/>
    </source>
</evidence>
<feature type="domain" description="Peptidoglycan binding-like" evidence="4">
    <location>
        <begin position="251"/>
        <end position="287"/>
    </location>
</feature>
<evidence type="ECO:0000313" key="6">
    <source>
        <dbReference type="Proteomes" id="UP000199800"/>
    </source>
</evidence>
<dbReference type="PANTHER" id="PTHR34135:SF2">
    <property type="entry name" value="LYSOZYME"/>
    <property type="match status" value="1"/>
</dbReference>
<keyword evidence="3" id="KW-0326">Glycosidase</keyword>
<dbReference type="STRING" id="29364.SAMN04487772_10533"/>
<dbReference type="InterPro" id="IPR036366">
    <property type="entry name" value="PGBDSf"/>
</dbReference>
<dbReference type="GO" id="GO:0016998">
    <property type="term" value="P:cell wall macromolecule catabolic process"/>
    <property type="evidence" value="ECO:0007669"/>
    <property type="project" value="InterPro"/>
</dbReference>
<protein>
    <submittedName>
        <fullName evidence="5">Lyzozyme M1 (1,4-beta-N-acetylmuramidase), GH25 family</fullName>
    </submittedName>
</protein>
<dbReference type="AlphaFoldDB" id="A0A1I0A920"/>
<dbReference type="PANTHER" id="PTHR34135">
    <property type="entry name" value="LYSOZYME"/>
    <property type="match status" value="1"/>
</dbReference>
<dbReference type="EMBL" id="FOHN01000005">
    <property type="protein sequence ID" value="SES90705.1"/>
    <property type="molecule type" value="Genomic_DNA"/>
</dbReference>
<evidence type="ECO:0000256" key="1">
    <source>
        <dbReference type="ARBA" id="ARBA00010646"/>
    </source>
</evidence>
<gene>
    <name evidence="5" type="ORF">SAMN04487772_10533</name>
</gene>
<dbReference type="GO" id="GO:0003796">
    <property type="term" value="F:lysozyme activity"/>
    <property type="evidence" value="ECO:0007669"/>
    <property type="project" value="InterPro"/>
</dbReference>
<dbReference type="InterPro" id="IPR036365">
    <property type="entry name" value="PGBD-like_sf"/>
</dbReference>
<dbReference type="InterPro" id="IPR018077">
    <property type="entry name" value="Glyco_hydro_fam25_subgr"/>
</dbReference>
<dbReference type="PROSITE" id="PS51904">
    <property type="entry name" value="GLYCOSYL_HYDROL_F25_2"/>
    <property type="match status" value="1"/>
</dbReference>
<dbReference type="GO" id="GO:0016052">
    <property type="term" value="P:carbohydrate catabolic process"/>
    <property type="evidence" value="ECO:0007669"/>
    <property type="project" value="TreeGrafter"/>
</dbReference>
<dbReference type="RefSeq" id="WP_177180632.1">
    <property type="nucleotide sequence ID" value="NZ_FOHN01000005.1"/>
</dbReference>
<evidence type="ECO:0000313" key="5">
    <source>
        <dbReference type="EMBL" id="SES90705.1"/>
    </source>
</evidence>
<keyword evidence="2" id="KW-0378">Hydrolase</keyword>
<dbReference type="SUPFAM" id="SSF51445">
    <property type="entry name" value="(Trans)glycosidases"/>
    <property type="match status" value="1"/>
</dbReference>
<dbReference type="Gene3D" id="3.20.20.80">
    <property type="entry name" value="Glycosidases"/>
    <property type="match status" value="1"/>
</dbReference>
<dbReference type="Pfam" id="PF01471">
    <property type="entry name" value="PG_binding_1"/>
    <property type="match status" value="1"/>
</dbReference>
<dbReference type="InterPro" id="IPR002477">
    <property type="entry name" value="Peptidoglycan-bd-like"/>
</dbReference>
<proteinExistence type="inferred from homology"/>
<evidence type="ECO:0000259" key="4">
    <source>
        <dbReference type="Pfam" id="PF01471"/>
    </source>
</evidence>
<comment type="similarity">
    <text evidence="1">Belongs to the glycosyl hydrolase 25 family.</text>
</comment>
<dbReference type="SUPFAM" id="SSF47090">
    <property type="entry name" value="PGBD-like"/>
    <property type="match status" value="1"/>
</dbReference>
<dbReference type="Pfam" id="PF01183">
    <property type="entry name" value="Glyco_hydro_25"/>
    <property type="match status" value="1"/>
</dbReference>
<name>A0A1I0A920_9FIRM</name>
<dbReference type="Gene3D" id="1.10.101.10">
    <property type="entry name" value="PGBD-like superfamily/PGBD"/>
    <property type="match status" value="1"/>
</dbReference>
<dbReference type="InterPro" id="IPR002053">
    <property type="entry name" value="Glyco_hydro_25"/>
</dbReference>
<dbReference type="Proteomes" id="UP000199800">
    <property type="component" value="Unassembled WGS sequence"/>
</dbReference>
<dbReference type="SMART" id="SM00641">
    <property type="entry name" value="Glyco_25"/>
    <property type="match status" value="1"/>
</dbReference>
<keyword evidence="6" id="KW-1185">Reference proteome</keyword>
<dbReference type="InterPro" id="IPR017853">
    <property type="entry name" value="GH"/>
</dbReference>
<accession>A0A1I0A920</accession>
<evidence type="ECO:0000256" key="3">
    <source>
        <dbReference type="ARBA" id="ARBA00023295"/>
    </source>
</evidence>
<sequence length="312" mass="34096">MSTKGIDVSTYQGQPDWARVKADGVQFAFIRAGYGKNNIDQRCDYNGRNSKANGVTPHFYWFSYALNKDMVINEAQYLIAQAKKYTNSCMLAWDFEYDSMDYARNKGVSISKSTLTDWAAAFCQEVTKAGFTPVIYANEDYVKNYINVDTIISQTGAKLWFARYSNTIGSYGSNAYIWQYSSSGTVAGISGNVDMNIGYFDGVPETAAYTLNTFVREVQAACGASIDGVAGTETLSKTVTVSATVNNRHAVVAPLQRRLNALGYNCGTADGVAGSLFTAAVNSYQRNVLGYGTQDGEITARGKMWKSLLGML</sequence>